<reference evidence="2" key="1">
    <citation type="journal article" date="2014" name="Front. Microbiol.">
        <title>High frequency of phylogenetically diverse reductive dehalogenase-homologous genes in deep subseafloor sedimentary metagenomes.</title>
        <authorList>
            <person name="Kawai M."/>
            <person name="Futagami T."/>
            <person name="Toyoda A."/>
            <person name="Takaki Y."/>
            <person name="Nishi S."/>
            <person name="Hori S."/>
            <person name="Arai W."/>
            <person name="Tsubouchi T."/>
            <person name="Morono Y."/>
            <person name="Uchiyama I."/>
            <person name="Ito T."/>
            <person name="Fujiyama A."/>
            <person name="Inagaki F."/>
            <person name="Takami H."/>
        </authorList>
    </citation>
    <scope>NUCLEOTIDE SEQUENCE</scope>
    <source>
        <strain evidence="2">Expedition CK06-06</strain>
    </source>
</reference>
<name>X1NIB0_9ZZZZ</name>
<feature type="non-terminal residue" evidence="2">
    <location>
        <position position="247"/>
    </location>
</feature>
<dbReference type="GO" id="GO:0005524">
    <property type="term" value="F:ATP binding"/>
    <property type="evidence" value="ECO:0007669"/>
    <property type="project" value="InterPro"/>
</dbReference>
<dbReference type="InterPro" id="IPR014729">
    <property type="entry name" value="Rossmann-like_a/b/a_fold"/>
</dbReference>
<dbReference type="Gene3D" id="3.40.50.620">
    <property type="entry name" value="HUPs"/>
    <property type="match status" value="1"/>
</dbReference>
<protein>
    <recommendedName>
        <fullName evidence="3">Leucine--tRNA ligase</fullName>
    </recommendedName>
</protein>
<sequence length="247" mass="28273">PFDYVALEQLKNEQKKFFDSYGLKQSEIATLKPISLIELPGWGESPAVDIVEKMGIVDQEDPKLEKATKEVYSREFHNGRLRGNTGQYAGLSVERAKDAVKEDMIADNGATTMYELIEQVMCRCGSDVLVKIFENQWFINYGDASWKELAHENLDAMEIIPRELRQEYVNVIDWLNRKACARNVGMGTPLPWAPDWIIEALSDSVIYMAYYTVIKDINRLKPDPEALNEAFWDYVYLGEGSVRDVSE</sequence>
<accession>X1NIB0</accession>
<evidence type="ECO:0000313" key="2">
    <source>
        <dbReference type="EMBL" id="GAI43762.1"/>
    </source>
</evidence>
<dbReference type="SUPFAM" id="SSF52374">
    <property type="entry name" value="Nucleotidylyl transferase"/>
    <property type="match status" value="1"/>
</dbReference>
<proteinExistence type="inferred from homology"/>
<feature type="non-terminal residue" evidence="2">
    <location>
        <position position="1"/>
    </location>
</feature>
<dbReference type="AlphaFoldDB" id="X1NIB0"/>
<dbReference type="GO" id="GO:0004823">
    <property type="term" value="F:leucine-tRNA ligase activity"/>
    <property type="evidence" value="ECO:0007669"/>
    <property type="project" value="InterPro"/>
</dbReference>
<dbReference type="PANTHER" id="PTHR45794">
    <property type="entry name" value="LEUCYL-TRNA SYNTHETASE"/>
    <property type="match status" value="1"/>
</dbReference>
<dbReference type="InterPro" id="IPR004493">
    <property type="entry name" value="Leu-tRNA-synth_Ia_arc/euk"/>
</dbReference>
<comment type="caution">
    <text evidence="2">The sequence shown here is derived from an EMBL/GenBank/DDBJ whole genome shotgun (WGS) entry which is preliminary data.</text>
</comment>
<evidence type="ECO:0008006" key="3">
    <source>
        <dbReference type="Google" id="ProtNLM"/>
    </source>
</evidence>
<dbReference type="EMBL" id="BARV01033300">
    <property type="protein sequence ID" value="GAI43762.1"/>
    <property type="molecule type" value="Genomic_DNA"/>
</dbReference>
<dbReference type="GO" id="GO:0006429">
    <property type="term" value="P:leucyl-tRNA aminoacylation"/>
    <property type="evidence" value="ECO:0007669"/>
    <property type="project" value="InterPro"/>
</dbReference>
<comment type="similarity">
    <text evidence="1">Belongs to the class-I aminoacyl-tRNA synthetase family.</text>
</comment>
<evidence type="ECO:0000256" key="1">
    <source>
        <dbReference type="ARBA" id="ARBA00005594"/>
    </source>
</evidence>
<dbReference type="PANTHER" id="PTHR45794:SF1">
    <property type="entry name" value="LEUCINE--TRNA LIGASE, CYTOPLASMIC"/>
    <property type="match status" value="1"/>
</dbReference>
<organism evidence="2">
    <name type="scientific">marine sediment metagenome</name>
    <dbReference type="NCBI Taxonomy" id="412755"/>
    <lineage>
        <taxon>unclassified sequences</taxon>
        <taxon>metagenomes</taxon>
        <taxon>ecological metagenomes</taxon>
    </lineage>
</organism>
<gene>
    <name evidence="2" type="ORF">S06H3_52363</name>
</gene>